<dbReference type="SMART" id="SM00969">
    <property type="entry name" value="SOCS_box"/>
    <property type="match status" value="1"/>
</dbReference>
<evidence type="ECO:0000256" key="1">
    <source>
        <dbReference type="ARBA" id="ARBA00004906"/>
    </source>
</evidence>
<dbReference type="OrthoDB" id="20872at2759"/>
<sequence>MEALGQTDEDQLIEYAIQLSIQDTCKLPLLRQIESFHTASDENLRILKTIEEGDAFSLRGLSRFTFAFKERDSRGWFPMHVASVQPLAQVLDKVLMASHELTMEEKTADGETPLTLATQAGFLENVGILLQHGASPHNTNDKNESPLLLAVRNSSYDMVETLIMGRAFVEQMCLKSWTATHEAAKVGCCDILRLLLRHGGDVNSRDGHGVTPLGIAAEYAHPGILQILIANGGDVTAQAANGDSVLYDAAGSGNLDCINLLLEHGANPNVASMCSQLPIHRAAYEGHYLALRILIPITTKRAIRISGMSPVHSAADGGHVDCLELLIEKGFDVNPVLDTYISESYGDMRYSALYFTVSNNDVTCAETLLRAGARPNQDPLCCLLVAVRAGQYELVRLLLKYGADINCYFTTLCNTMFPTALQYSLKDEMMMRLLLNNGYDVESCFRCHHREGWLQASVWKQVHTMLYSYCSDPEKLAFCDLISLSSLAHSAGRVVQILLDYVQHVPLCHKLEAILERQQEWPEICDTLRNPRSLQHQCRLLIRKHMTSRRLSDPEYMETVPFPPTLKNYLMYKEYDMYGNM</sequence>
<dbReference type="PANTHER" id="PTHR24198:SF187">
    <property type="entry name" value="ANKYRIN REPEAT AND SOCS BOX CONTAINING 15"/>
    <property type="match status" value="1"/>
</dbReference>
<dbReference type="RefSeq" id="XP_042562559.1">
    <property type="nucleotide sequence ID" value="XM_042706625.1"/>
</dbReference>
<feature type="repeat" description="ANK" evidence="2">
    <location>
        <begin position="208"/>
        <end position="240"/>
    </location>
</feature>
<proteinExistence type="predicted"/>
<dbReference type="UniPathway" id="UPA00143"/>
<dbReference type="GO" id="GO:0005737">
    <property type="term" value="C:cytoplasm"/>
    <property type="evidence" value="ECO:0007669"/>
    <property type="project" value="TreeGrafter"/>
</dbReference>
<dbReference type="PROSITE" id="PS50088">
    <property type="entry name" value="ANK_REPEAT"/>
    <property type="match status" value="6"/>
</dbReference>
<dbReference type="GeneID" id="122131905"/>
<feature type="repeat" description="ANK" evidence="2">
    <location>
        <begin position="175"/>
        <end position="207"/>
    </location>
</feature>
<evidence type="ECO:0000259" key="3">
    <source>
        <dbReference type="PROSITE" id="PS50225"/>
    </source>
</evidence>
<evidence type="ECO:0000256" key="2">
    <source>
        <dbReference type="PROSITE-ProRule" id="PRU00023"/>
    </source>
</evidence>
<dbReference type="InterPro" id="IPR002110">
    <property type="entry name" value="Ankyrin_rpt"/>
</dbReference>
<dbReference type="GO" id="GO:1903010">
    <property type="term" value="P:regulation of bone development"/>
    <property type="evidence" value="ECO:0007669"/>
    <property type="project" value="Ensembl"/>
</dbReference>
<dbReference type="Pfam" id="PF00023">
    <property type="entry name" value="Ank"/>
    <property type="match status" value="1"/>
</dbReference>
<feature type="repeat" description="ANK" evidence="2">
    <location>
        <begin position="109"/>
        <end position="141"/>
    </location>
</feature>
<dbReference type="CTD" id="568579"/>
<feature type="domain" description="SOCS box" evidence="3">
    <location>
        <begin position="529"/>
        <end position="576"/>
    </location>
</feature>
<name>A0A8M1KLC7_CLUHA</name>
<keyword evidence="2" id="KW-0040">ANK repeat</keyword>
<dbReference type="SMART" id="SM00248">
    <property type="entry name" value="ANK"/>
    <property type="match status" value="10"/>
</dbReference>
<dbReference type="InterPro" id="IPR001496">
    <property type="entry name" value="SOCS_box"/>
</dbReference>
<protein>
    <submittedName>
        <fullName evidence="5">Ankyrin repeat and SOCS box protein 15b</fullName>
    </submittedName>
</protein>
<dbReference type="PANTHER" id="PTHR24198">
    <property type="entry name" value="ANKYRIN REPEAT AND PROTEIN KINASE DOMAIN-CONTAINING PROTEIN"/>
    <property type="match status" value="1"/>
</dbReference>
<dbReference type="AlphaFoldDB" id="A0A8M1KLC7"/>
<comment type="pathway">
    <text evidence="1">Protein modification; protein ubiquitination.</text>
</comment>
<dbReference type="Pfam" id="PF07525">
    <property type="entry name" value="SOCS_box"/>
    <property type="match status" value="1"/>
</dbReference>
<dbReference type="KEGG" id="char:122131905"/>
<reference evidence="5" key="1">
    <citation type="submission" date="2025-08" db="UniProtKB">
        <authorList>
            <consortium name="RefSeq"/>
        </authorList>
    </citation>
    <scope>IDENTIFICATION</scope>
</reference>
<evidence type="ECO:0000313" key="4">
    <source>
        <dbReference type="Proteomes" id="UP000515152"/>
    </source>
</evidence>
<organism evidence="4 5">
    <name type="scientific">Clupea harengus</name>
    <name type="common">Atlantic herring</name>
    <dbReference type="NCBI Taxonomy" id="7950"/>
    <lineage>
        <taxon>Eukaryota</taxon>
        <taxon>Metazoa</taxon>
        <taxon>Chordata</taxon>
        <taxon>Craniata</taxon>
        <taxon>Vertebrata</taxon>
        <taxon>Euteleostomi</taxon>
        <taxon>Actinopterygii</taxon>
        <taxon>Neopterygii</taxon>
        <taxon>Teleostei</taxon>
        <taxon>Clupei</taxon>
        <taxon>Clupeiformes</taxon>
        <taxon>Clupeoidei</taxon>
        <taxon>Clupeidae</taxon>
        <taxon>Clupea</taxon>
    </lineage>
</organism>
<accession>A0A8M1KLC7</accession>
<feature type="repeat" description="ANK" evidence="2">
    <location>
        <begin position="383"/>
        <end position="406"/>
    </location>
</feature>
<dbReference type="PROSITE" id="PS50297">
    <property type="entry name" value="ANK_REP_REGION"/>
    <property type="match status" value="6"/>
</dbReference>
<dbReference type="FunFam" id="1.10.750.20:FF:000001">
    <property type="entry name" value="Ankyrin repeat and SOCS box containing 1"/>
    <property type="match status" value="1"/>
</dbReference>
<dbReference type="Pfam" id="PF12796">
    <property type="entry name" value="Ank_2"/>
    <property type="match status" value="3"/>
</dbReference>
<dbReference type="GO" id="GO:0016567">
    <property type="term" value="P:protein ubiquitination"/>
    <property type="evidence" value="ECO:0007669"/>
    <property type="project" value="UniProtKB-UniPathway"/>
</dbReference>
<gene>
    <name evidence="5" type="primary">asb15b</name>
</gene>
<keyword evidence="4" id="KW-1185">Reference proteome</keyword>
<feature type="repeat" description="ANK" evidence="2">
    <location>
        <begin position="306"/>
        <end position="338"/>
    </location>
</feature>
<evidence type="ECO:0000313" key="5">
    <source>
        <dbReference type="RefSeq" id="XP_042562559.1"/>
    </source>
</evidence>
<feature type="repeat" description="ANK" evidence="2">
    <location>
        <begin position="241"/>
        <end position="273"/>
    </location>
</feature>
<dbReference type="Proteomes" id="UP000515152">
    <property type="component" value="Unplaced"/>
</dbReference>
<dbReference type="PROSITE" id="PS50225">
    <property type="entry name" value="SOCS"/>
    <property type="match status" value="1"/>
</dbReference>